<gene>
    <name evidence="2" type="ORF">RM445_30025</name>
</gene>
<feature type="region of interest" description="Disordered" evidence="1">
    <location>
        <begin position="42"/>
        <end position="61"/>
    </location>
</feature>
<proteinExistence type="predicted"/>
<dbReference type="RefSeq" id="WP_311560245.1">
    <property type="nucleotide sequence ID" value="NZ_JAVREJ010000042.1"/>
</dbReference>
<accession>A0ABU2NID9</accession>
<evidence type="ECO:0000313" key="3">
    <source>
        <dbReference type="Proteomes" id="UP001183202"/>
    </source>
</evidence>
<comment type="caution">
    <text evidence="2">The sequence shown here is derived from an EMBL/GenBank/DDBJ whole genome shotgun (WGS) entry which is preliminary data.</text>
</comment>
<evidence type="ECO:0000313" key="2">
    <source>
        <dbReference type="EMBL" id="MDT0353735.1"/>
    </source>
</evidence>
<dbReference type="Proteomes" id="UP001183202">
    <property type="component" value="Unassembled WGS sequence"/>
</dbReference>
<protein>
    <submittedName>
        <fullName evidence="2">Uncharacterized protein</fullName>
    </submittedName>
</protein>
<dbReference type="EMBL" id="JAVREJ010000042">
    <property type="protein sequence ID" value="MDT0353735.1"/>
    <property type="molecule type" value="Genomic_DNA"/>
</dbReference>
<sequence length="139" mass="15111">MPFADVDGFDMFLIESAATPAVGEFSPLLGRAFTAAEVEHLQRVHPAPDTEDEDRESGTWTGDCPIDPACVVCGGVDDLTVEVAGPYFNNFSRAVGPWCFTVCQECADEGRSHRFTEAEAVAREADHFGHLGWGDDEDE</sequence>
<keyword evidence="3" id="KW-1185">Reference proteome</keyword>
<name>A0ABU2NID9_9PSEU</name>
<evidence type="ECO:0000256" key="1">
    <source>
        <dbReference type="SAM" id="MobiDB-lite"/>
    </source>
</evidence>
<organism evidence="2 3">
    <name type="scientific">Pseudonocardia charpentierae</name>
    <dbReference type="NCBI Taxonomy" id="3075545"/>
    <lineage>
        <taxon>Bacteria</taxon>
        <taxon>Bacillati</taxon>
        <taxon>Actinomycetota</taxon>
        <taxon>Actinomycetes</taxon>
        <taxon>Pseudonocardiales</taxon>
        <taxon>Pseudonocardiaceae</taxon>
        <taxon>Pseudonocardia</taxon>
    </lineage>
</organism>
<reference evidence="3" key="1">
    <citation type="submission" date="2023-07" db="EMBL/GenBank/DDBJ databases">
        <title>30 novel species of actinomycetes from the DSMZ collection.</title>
        <authorList>
            <person name="Nouioui I."/>
        </authorList>
    </citation>
    <scope>NUCLEOTIDE SEQUENCE [LARGE SCALE GENOMIC DNA]</scope>
    <source>
        <strain evidence="3">DSM 45834</strain>
    </source>
</reference>